<organism evidence="1 2">
    <name type="scientific">Caenorhabditis angaria</name>
    <dbReference type="NCBI Taxonomy" id="860376"/>
    <lineage>
        <taxon>Eukaryota</taxon>
        <taxon>Metazoa</taxon>
        <taxon>Ecdysozoa</taxon>
        <taxon>Nematoda</taxon>
        <taxon>Chromadorea</taxon>
        <taxon>Rhabditida</taxon>
        <taxon>Rhabditina</taxon>
        <taxon>Rhabditomorpha</taxon>
        <taxon>Rhabditoidea</taxon>
        <taxon>Rhabditidae</taxon>
        <taxon>Peloderinae</taxon>
        <taxon>Caenorhabditis</taxon>
    </lineage>
</organism>
<keyword evidence="2" id="KW-1185">Reference proteome</keyword>
<dbReference type="EMBL" id="CANHGI010000004">
    <property type="protein sequence ID" value="CAI5447899.1"/>
    <property type="molecule type" value="Genomic_DNA"/>
</dbReference>
<reference evidence="1" key="1">
    <citation type="submission" date="2022-11" db="EMBL/GenBank/DDBJ databases">
        <authorList>
            <person name="Kikuchi T."/>
        </authorList>
    </citation>
    <scope>NUCLEOTIDE SEQUENCE</scope>
    <source>
        <strain evidence="1">PS1010</strain>
    </source>
</reference>
<dbReference type="Proteomes" id="UP001152747">
    <property type="component" value="Unassembled WGS sequence"/>
</dbReference>
<comment type="caution">
    <text evidence="1">The sequence shown here is derived from an EMBL/GenBank/DDBJ whole genome shotgun (WGS) entry which is preliminary data.</text>
</comment>
<name>A0A9P1IP91_9PELO</name>
<dbReference type="AlphaFoldDB" id="A0A9P1IP91"/>
<gene>
    <name evidence="1" type="ORF">CAMP_LOCUS10536</name>
</gene>
<accession>A0A9P1IP91</accession>
<proteinExistence type="predicted"/>
<evidence type="ECO:0000313" key="1">
    <source>
        <dbReference type="EMBL" id="CAI5447899.1"/>
    </source>
</evidence>
<protein>
    <submittedName>
        <fullName evidence="1">Uncharacterized protein</fullName>
    </submittedName>
</protein>
<sequence>MTTNRRFRQNNCEINTKSSSKCMPNLVMLTFYSFGQWINQKIINFSFLMRQNQKTLENRQKSSGESPKRTEKRSGTGFGAFFSDILVPIWRNSGVFYCLRTTTTVSICFSPGFAVKSPPQIASSSVADPELSLLIFYFSVFFNRLLQSSQDRRCQADLNTYHCYQFVASSSVAVQHLQCRAAAKSSWKWKIFAPPTGFQSEFELPDRINVMFQVGSVDFNNNFHNTISTTTALAEAVPTPKADVAPPHEQKCQVFAELPRLSLIESSPANFAIASAKLTAPLQYNAINSS</sequence>
<evidence type="ECO:0000313" key="2">
    <source>
        <dbReference type="Proteomes" id="UP001152747"/>
    </source>
</evidence>